<protein>
    <submittedName>
        <fullName evidence="3">SWIM zinc finger domain-containing protein</fullName>
    </submittedName>
</protein>
<evidence type="ECO:0000259" key="2">
    <source>
        <dbReference type="PROSITE" id="PS50966"/>
    </source>
</evidence>
<dbReference type="InterPro" id="IPR007527">
    <property type="entry name" value="Znf_SWIM"/>
</dbReference>
<feature type="domain" description="SWIM-type" evidence="2">
    <location>
        <begin position="44"/>
        <end position="82"/>
    </location>
</feature>
<dbReference type="Pfam" id="PF04434">
    <property type="entry name" value="SWIM"/>
    <property type="match status" value="1"/>
</dbReference>
<dbReference type="Proteomes" id="UP001597362">
    <property type="component" value="Unassembled WGS sequence"/>
</dbReference>
<accession>A0ABW4YM81</accession>
<sequence length="552" mass="65684">MKWKDLFPTHILQRGFDYFDHDLVHDVQINGNKLQATVMGSDDYEVFIEIVADEMKDMNCDCPYAADGNYCKHMAATLYYVEEHKVGLTTMERDSILPKKEDISRLVREAEETNVRDFVIHLLEQDEKLINRFKTFSSSIITSTDFNRYKRQIDQIFNMHRDRHGFIDYYSASEFIDELQQFLDEDVNIMVKSKLYKEAFELTNYIFIKVDNQAMDDSDGGIGIIAETCLELWQAIVAECSLNDKRAIFQWFYEQLGTLENDYMEEYIEQILFANFIEKEFLALKHTFTVTKLAIYQQKKEGWSRQYLMGKWAMLQITVMEQLNEKQTTIDHFCEQNIAISTVRKYYIQSCIKRKRYDEAVHLLEEGKIVDKDKSGLVADYSLQLKSLYQKLGRQAAYEKELWLLVLSYKVDDLELYKELKAIYNDEQWVEKREQVFENTRSYAYVDKLYELEGLYDRLLQVVLDSPGIYKLQTYEKKLRKLYPELLLKKYEEVVEEMASYTSDRKTYQQIVAILRKMKKYPDGQEKVVQLVSRWKTAYSNRRAMMDELKKL</sequence>
<keyword evidence="1" id="KW-0863">Zinc-finger</keyword>
<name>A0ABW4YM81_9BACL</name>
<proteinExistence type="predicted"/>
<keyword evidence="1" id="KW-0479">Metal-binding</keyword>
<dbReference type="RefSeq" id="WP_377773002.1">
    <property type="nucleotide sequence ID" value="NZ_JBHUHO010000031.1"/>
</dbReference>
<dbReference type="PROSITE" id="PS50966">
    <property type="entry name" value="ZF_SWIM"/>
    <property type="match status" value="1"/>
</dbReference>
<keyword evidence="1" id="KW-0862">Zinc</keyword>
<keyword evidence="4" id="KW-1185">Reference proteome</keyword>
<evidence type="ECO:0000256" key="1">
    <source>
        <dbReference type="PROSITE-ProRule" id="PRU00325"/>
    </source>
</evidence>
<evidence type="ECO:0000313" key="3">
    <source>
        <dbReference type="EMBL" id="MFD2116624.1"/>
    </source>
</evidence>
<gene>
    <name evidence="3" type="ORF">ACFSJH_12905</name>
</gene>
<organism evidence="3 4">
    <name type="scientific">Paenibacillus yanchengensis</name>
    <dbReference type="NCBI Taxonomy" id="2035833"/>
    <lineage>
        <taxon>Bacteria</taxon>
        <taxon>Bacillati</taxon>
        <taxon>Bacillota</taxon>
        <taxon>Bacilli</taxon>
        <taxon>Bacillales</taxon>
        <taxon>Paenibacillaceae</taxon>
        <taxon>Paenibacillus</taxon>
    </lineage>
</organism>
<reference evidence="4" key="1">
    <citation type="journal article" date="2019" name="Int. J. Syst. Evol. Microbiol.">
        <title>The Global Catalogue of Microorganisms (GCM) 10K type strain sequencing project: providing services to taxonomists for standard genome sequencing and annotation.</title>
        <authorList>
            <consortium name="The Broad Institute Genomics Platform"/>
            <consortium name="The Broad Institute Genome Sequencing Center for Infectious Disease"/>
            <person name="Wu L."/>
            <person name="Ma J."/>
        </authorList>
    </citation>
    <scope>NUCLEOTIDE SEQUENCE [LARGE SCALE GENOMIC DNA]</scope>
    <source>
        <strain evidence="4">GH52</strain>
    </source>
</reference>
<dbReference type="EMBL" id="JBHUHO010000031">
    <property type="protein sequence ID" value="MFD2116624.1"/>
    <property type="molecule type" value="Genomic_DNA"/>
</dbReference>
<evidence type="ECO:0000313" key="4">
    <source>
        <dbReference type="Proteomes" id="UP001597362"/>
    </source>
</evidence>
<comment type="caution">
    <text evidence="3">The sequence shown here is derived from an EMBL/GenBank/DDBJ whole genome shotgun (WGS) entry which is preliminary data.</text>
</comment>